<evidence type="ECO:0000256" key="1">
    <source>
        <dbReference type="SAM" id="MobiDB-lite"/>
    </source>
</evidence>
<accession>A0A7W4Z668</accession>
<evidence type="ECO:0008006" key="4">
    <source>
        <dbReference type="Google" id="ProtNLM"/>
    </source>
</evidence>
<reference evidence="2 3" key="1">
    <citation type="submission" date="2020-08" db="EMBL/GenBank/DDBJ databases">
        <title>Genomic Encyclopedia of Type Strains, Phase III (KMG-III): the genomes of soil and plant-associated and newly described type strains.</title>
        <authorList>
            <person name="Whitman W."/>
        </authorList>
    </citation>
    <scope>NUCLEOTIDE SEQUENCE [LARGE SCALE GENOMIC DNA]</scope>
    <source>
        <strain evidence="2 3">CECT 8654</strain>
    </source>
</reference>
<protein>
    <recommendedName>
        <fullName evidence="4">DUF3127 domain-containing protein</fullName>
    </recommendedName>
</protein>
<evidence type="ECO:0000313" key="3">
    <source>
        <dbReference type="Proteomes" id="UP000537130"/>
    </source>
</evidence>
<proteinExistence type="predicted"/>
<organism evidence="2 3">
    <name type="scientific">Litorivivens lipolytica</name>
    <dbReference type="NCBI Taxonomy" id="1524264"/>
    <lineage>
        <taxon>Bacteria</taxon>
        <taxon>Pseudomonadati</taxon>
        <taxon>Pseudomonadota</taxon>
        <taxon>Gammaproteobacteria</taxon>
        <taxon>Litorivivens</taxon>
    </lineage>
</organism>
<dbReference type="AlphaFoldDB" id="A0A7W4Z668"/>
<evidence type="ECO:0000313" key="2">
    <source>
        <dbReference type="EMBL" id="MBB3048214.1"/>
    </source>
</evidence>
<gene>
    <name evidence="2" type="ORF">FHR99_002488</name>
</gene>
<sequence>MSYELTGKIKLIQETQTFNSGFTKREMVVTVEEGNYPQDINLEFLKDKISLLDSLSVGQTVTVSFDIRGREYNGRYFNNLVGWRIQPEGGVVADDASYQSAPPAGQFDSPFDSMDDDIPF</sequence>
<dbReference type="Pfam" id="PF11325">
    <property type="entry name" value="DUF3127"/>
    <property type="match status" value="1"/>
</dbReference>
<feature type="region of interest" description="Disordered" evidence="1">
    <location>
        <begin position="94"/>
        <end position="120"/>
    </location>
</feature>
<dbReference type="InterPro" id="IPR021474">
    <property type="entry name" value="DUF3127"/>
</dbReference>
<name>A0A7W4Z668_9GAMM</name>
<dbReference type="Proteomes" id="UP000537130">
    <property type="component" value="Unassembled WGS sequence"/>
</dbReference>
<comment type="caution">
    <text evidence="2">The sequence shown here is derived from an EMBL/GenBank/DDBJ whole genome shotgun (WGS) entry which is preliminary data.</text>
</comment>
<dbReference type="EMBL" id="JACHWY010000003">
    <property type="protein sequence ID" value="MBB3048214.1"/>
    <property type="molecule type" value="Genomic_DNA"/>
</dbReference>
<dbReference type="RefSeq" id="WP_183411011.1">
    <property type="nucleotide sequence ID" value="NZ_JACHWY010000003.1"/>
</dbReference>
<keyword evidence="3" id="KW-1185">Reference proteome</keyword>